<dbReference type="GO" id="GO:0005912">
    <property type="term" value="C:adherens junction"/>
    <property type="evidence" value="ECO:0007669"/>
    <property type="project" value="TreeGrafter"/>
</dbReference>
<dbReference type="Proteomes" id="UP001046870">
    <property type="component" value="Chromosome 17"/>
</dbReference>
<dbReference type="GO" id="GO:0005509">
    <property type="term" value="F:calcium ion binding"/>
    <property type="evidence" value="ECO:0007669"/>
    <property type="project" value="UniProtKB-UniRule"/>
</dbReference>
<keyword evidence="6 11" id="KW-0106">Calcium</keyword>
<dbReference type="GO" id="GO:0034332">
    <property type="term" value="P:adherens junction organization"/>
    <property type="evidence" value="ECO:0007669"/>
    <property type="project" value="TreeGrafter"/>
</dbReference>
<evidence type="ECO:0000256" key="4">
    <source>
        <dbReference type="ARBA" id="ARBA00022729"/>
    </source>
</evidence>
<keyword evidence="10" id="KW-0325">Glycoprotein</keyword>
<proteinExistence type="predicted"/>
<keyword evidence="7" id="KW-0130">Cell adhesion</keyword>
<keyword evidence="8" id="KW-1133">Transmembrane helix</keyword>
<dbReference type="GO" id="GO:0045296">
    <property type="term" value="F:cadherin binding"/>
    <property type="evidence" value="ECO:0007669"/>
    <property type="project" value="TreeGrafter"/>
</dbReference>
<dbReference type="GO" id="GO:0044331">
    <property type="term" value="P:cell-cell adhesion mediated by cadherin"/>
    <property type="evidence" value="ECO:0007669"/>
    <property type="project" value="TreeGrafter"/>
</dbReference>
<dbReference type="GO" id="GO:0004843">
    <property type="term" value="F:cysteine-type deubiquitinase activity"/>
    <property type="evidence" value="ECO:0007669"/>
    <property type="project" value="InterPro"/>
</dbReference>
<dbReference type="EMBL" id="JAFDVH010000017">
    <property type="protein sequence ID" value="KAG7461576.1"/>
    <property type="molecule type" value="Genomic_DNA"/>
</dbReference>
<dbReference type="Gene3D" id="2.60.40.60">
    <property type="entry name" value="Cadherins"/>
    <property type="match status" value="3"/>
</dbReference>
<keyword evidence="2" id="KW-1003">Cell membrane</keyword>
<evidence type="ECO:0000259" key="12">
    <source>
        <dbReference type="PROSITE" id="PS50268"/>
    </source>
</evidence>
<evidence type="ECO:0000256" key="6">
    <source>
        <dbReference type="ARBA" id="ARBA00022837"/>
    </source>
</evidence>
<dbReference type="SMART" id="SM00112">
    <property type="entry name" value="CA"/>
    <property type="match status" value="3"/>
</dbReference>
<dbReference type="FunFam" id="2.60.40.60:FF:000158">
    <property type="entry name" value="Dachsous cadherin-related 1"/>
    <property type="match status" value="1"/>
</dbReference>
<sequence length="713" mass="79766">MHSGDLDCYVKNMYVYSMKSVTLLFLFILQLEMPIVSSALPSEKHIRQKRSSTVASFTIAEEDPGPFPYELGIINMKTNYPVRFALQGQGAKEDPVGTFSVDQDTGRIYVHKKVDYELYKVLRPELVIYCVEVHGSLEMVSKHDIEIRIADINDHAPRFQKKVYETTIQESLSQGSKLTMVSAIDGDASGTTNSNFDYRIASVIPNTPNIEFYIEQSGLISFKGCLDYDKAQKYTILVEAKDHGEVVRLSSTCTVIVNVLDRNNHLPTFIGHAGTGRVKAGESGKHVLRLQVEDKDKKNTPAWRTKYTIHEDKGDNFKIETDPVTNDGVLIVEKPLTFGEGAERTLSISVENEEPHFYCELKKKTTAGLWQVVNTGGMSGTGVPTQKVTIILEDISDAPIFERAVEDITEMREKDTTTELFRYMEGDRVTMQSKTNEISTSMILDREILNVVNNSCNATTAEGGCEPSCMLVKLLCIGTLVLVDTIMFAFLMIRKKKAARLEALELTEHCVPTEESHSLKRRHALGPVESNFDFQVQVGLTCCRCGAQVCGTEISNNLSLDLVPQGNLQASLQQYFRVTKVDCRCQKCPGQEATVEAKLLSLLRVLILQLKRFTVTSSWTLQKLESEVDISLELSLHPHCALNVETPWEPVGTVSQSSGVESMSEEEQVELAIKLSMEGSSPSPGPSLQTKECSVPPWMEHNLWSLRLRWPQW</sequence>
<evidence type="ECO:0000313" key="14">
    <source>
        <dbReference type="Proteomes" id="UP001046870"/>
    </source>
</evidence>
<dbReference type="AlphaFoldDB" id="A0A9D3PL60"/>
<keyword evidence="4" id="KW-0732">Signal</keyword>
<dbReference type="OrthoDB" id="289038at2759"/>
<reference evidence="13" key="1">
    <citation type="submission" date="2021-01" db="EMBL/GenBank/DDBJ databases">
        <authorList>
            <person name="Zahm M."/>
            <person name="Roques C."/>
            <person name="Cabau C."/>
            <person name="Klopp C."/>
            <person name="Donnadieu C."/>
            <person name="Jouanno E."/>
            <person name="Lampietro C."/>
            <person name="Louis A."/>
            <person name="Herpin A."/>
            <person name="Echchiki A."/>
            <person name="Berthelot C."/>
            <person name="Parey E."/>
            <person name="Roest-Crollius H."/>
            <person name="Braasch I."/>
            <person name="Postlethwait J."/>
            <person name="Bobe J."/>
            <person name="Montfort J."/>
            <person name="Bouchez O."/>
            <person name="Begum T."/>
            <person name="Mejri S."/>
            <person name="Adams A."/>
            <person name="Chen W.-J."/>
            <person name="Guiguen Y."/>
        </authorList>
    </citation>
    <scope>NUCLEOTIDE SEQUENCE</scope>
    <source>
        <strain evidence="13">YG-15Mar2019-1</strain>
        <tissue evidence="13">Brain</tissue>
    </source>
</reference>
<dbReference type="InterPro" id="IPR015919">
    <property type="entry name" value="Cadherin-like_sf"/>
</dbReference>
<evidence type="ECO:0000256" key="5">
    <source>
        <dbReference type="ARBA" id="ARBA00022737"/>
    </source>
</evidence>
<dbReference type="GO" id="GO:0060027">
    <property type="term" value="P:convergent extension involved in gastrulation"/>
    <property type="evidence" value="ECO:0007669"/>
    <property type="project" value="UniProtKB-ARBA"/>
</dbReference>
<dbReference type="PANTHER" id="PTHR24027:SF433">
    <property type="entry name" value="CADHERIN 27-RELATED"/>
    <property type="match status" value="1"/>
</dbReference>
<comment type="caution">
    <text evidence="13">The sequence shown here is derived from an EMBL/GenBank/DDBJ whole genome shotgun (WGS) entry which is preliminary data.</text>
</comment>
<dbReference type="GO" id="GO:0016579">
    <property type="term" value="P:protein deubiquitination"/>
    <property type="evidence" value="ECO:0007669"/>
    <property type="project" value="InterPro"/>
</dbReference>
<dbReference type="InterPro" id="IPR002126">
    <property type="entry name" value="Cadherin-like_dom"/>
</dbReference>
<dbReference type="InterPro" id="IPR038765">
    <property type="entry name" value="Papain-like_cys_pep_sf"/>
</dbReference>
<dbReference type="SUPFAM" id="SSF49313">
    <property type="entry name" value="Cadherin-like"/>
    <property type="match status" value="2"/>
</dbReference>
<dbReference type="PRINTS" id="PR00205">
    <property type="entry name" value="CADHERIN"/>
</dbReference>
<accession>A0A9D3PL60</accession>
<keyword evidence="5" id="KW-0677">Repeat</keyword>
<evidence type="ECO:0000256" key="9">
    <source>
        <dbReference type="ARBA" id="ARBA00023136"/>
    </source>
</evidence>
<comment type="subcellular location">
    <subcellularLocation>
        <location evidence="1">Cell membrane</location>
        <topology evidence="1">Single-pass type I membrane protein</topology>
    </subcellularLocation>
</comment>
<dbReference type="GO" id="GO:0007156">
    <property type="term" value="P:homophilic cell adhesion via plasma membrane adhesion molecules"/>
    <property type="evidence" value="ECO:0007669"/>
    <property type="project" value="InterPro"/>
</dbReference>
<dbReference type="PROSITE" id="PS00232">
    <property type="entry name" value="CADHERIN_1"/>
    <property type="match status" value="1"/>
</dbReference>
<evidence type="ECO:0000256" key="1">
    <source>
        <dbReference type="ARBA" id="ARBA00004251"/>
    </source>
</evidence>
<dbReference type="GO" id="GO:0008013">
    <property type="term" value="F:beta-catenin binding"/>
    <property type="evidence" value="ECO:0007669"/>
    <property type="project" value="TreeGrafter"/>
</dbReference>
<evidence type="ECO:0000256" key="7">
    <source>
        <dbReference type="ARBA" id="ARBA00022889"/>
    </source>
</evidence>
<dbReference type="InterPro" id="IPR039808">
    <property type="entry name" value="Cadherin"/>
</dbReference>
<keyword evidence="9" id="KW-0472">Membrane</keyword>
<dbReference type="Pfam" id="PF00443">
    <property type="entry name" value="UCH"/>
    <property type="match status" value="1"/>
</dbReference>
<protein>
    <recommendedName>
        <fullName evidence="12">Cadherin domain-containing protein</fullName>
    </recommendedName>
</protein>
<organism evidence="13 14">
    <name type="scientific">Megalops atlanticus</name>
    <name type="common">Tarpon</name>
    <name type="synonym">Clupea gigantea</name>
    <dbReference type="NCBI Taxonomy" id="7932"/>
    <lineage>
        <taxon>Eukaryota</taxon>
        <taxon>Metazoa</taxon>
        <taxon>Chordata</taxon>
        <taxon>Craniata</taxon>
        <taxon>Vertebrata</taxon>
        <taxon>Euteleostomi</taxon>
        <taxon>Actinopterygii</taxon>
        <taxon>Neopterygii</taxon>
        <taxon>Teleostei</taxon>
        <taxon>Elopiformes</taxon>
        <taxon>Megalopidae</taxon>
        <taxon>Megalops</taxon>
    </lineage>
</organism>
<evidence type="ECO:0000256" key="11">
    <source>
        <dbReference type="PROSITE-ProRule" id="PRU00043"/>
    </source>
</evidence>
<keyword evidence="14" id="KW-1185">Reference proteome</keyword>
<dbReference type="InterPro" id="IPR001394">
    <property type="entry name" value="Peptidase_C19_UCH"/>
</dbReference>
<evidence type="ECO:0000313" key="13">
    <source>
        <dbReference type="EMBL" id="KAG7461576.1"/>
    </source>
</evidence>
<feature type="domain" description="Cadherin" evidence="12">
    <location>
        <begin position="52"/>
        <end position="159"/>
    </location>
</feature>
<evidence type="ECO:0000256" key="3">
    <source>
        <dbReference type="ARBA" id="ARBA00022692"/>
    </source>
</evidence>
<dbReference type="GO" id="GO:0016339">
    <property type="term" value="P:calcium-dependent cell-cell adhesion via plasma membrane cell adhesion molecules"/>
    <property type="evidence" value="ECO:0007669"/>
    <property type="project" value="TreeGrafter"/>
</dbReference>
<name>A0A9D3PL60_MEGAT</name>
<feature type="domain" description="Cadherin" evidence="12">
    <location>
        <begin position="284"/>
        <end position="401"/>
    </location>
</feature>
<dbReference type="SUPFAM" id="SSF54001">
    <property type="entry name" value="Cysteine proteinases"/>
    <property type="match status" value="1"/>
</dbReference>
<dbReference type="CDD" id="cd02257">
    <property type="entry name" value="Peptidase_C19"/>
    <property type="match status" value="1"/>
</dbReference>
<evidence type="ECO:0000256" key="8">
    <source>
        <dbReference type="ARBA" id="ARBA00022989"/>
    </source>
</evidence>
<evidence type="ECO:0000256" key="10">
    <source>
        <dbReference type="ARBA" id="ARBA00023180"/>
    </source>
</evidence>
<dbReference type="GO" id="GO:0016342">
    <property type="term" value="C:catenin complex"/>
    <property type="evidence" value="ECO:0007669"/>
    <property type="project" value="TreeGrafter"/>
</dbReference>
<gene>
    <name evidence="13" type="ORF">MATL_G00192630</name>
</gene>
<dbReference type="FunFam" id="2.60.40.60:FF:000019">
    <property type="entry name" value="Cadherin 2"/>
    <property type="match status" value="1"/>
</dbReference>
<dbReference type="CDD" id="cd11304">
    <property type="entry name" value="Cadherin_repeat"/>
    <property type="match status" value="3"/>
</dbReference>
<dbReference type="PROSITE" id="PS50268">
    <property type="entry name" value="CADHERIN_2"/>
    <property type="match status" value="3"/>
</dbReference>
<feature type="domain" description="Cadherin" evidence="12">
    <location>
        <begin position="160"/>
        <end position="269"/>
    </location>
</feature>
<dbReference type="InterPro" id="IPR020894">
    <property type="entry name" value="Cadherin_CS"/>
</dbReference>
<evidence type="ECO:0000256" key="2">
    <source>
        <dbReference type="ARBA" id="ARBA00022475"/>
    </source>
</evidence>
<dbReference type="GO" id="GO:0007043">
    <property type="term" value="P:cell-cell junction assembly"/>
    <property type="evidence" value="ECO:0007669"/>
    <property type="project" value="TreeGrafter"/>
</dbReference>
<dbReference type="GO" id="GO:0016477">
    <property type="term" value="P:cell migration"/>
    <property type="evidence" value="ECO:0007669"/>
    <property type="project" value="TreeGrafter"/>
</dbReference>
<dbReference type="PANTHER" id="PTHR24027">
    <property type="entry name" value="CADHERIN-23"/>
    <property type="match status" value="1"/>
</dbReference>
<dbReference type="Pfam" id="PF00028">
    <property type="entry name" value="Cadherin"/>
    <property type="match status" value="1"/>
</dbReference>
<dbReference type="Gene3D" id="3.90.70.10">
    <property type="entry name" value="Cysteine proteinases"/>
    <property type="match status" value="1"/>
</dbReference>
<dbReference type="FunFam" id="2.60.40.60:FF:000011">
    <property type="entry name" value="Cadherin 1"/>
    <property type="match status" value="1"/>
</dbReference>
<keyword evidence="3" id="KW-0812">Transmembrane</keyword>
<dbReference type="GO" id="GO:0000902">
    <property type="term" value="P:cell morphogenesis"/>
    <property type="evidence" value="ECO:0007669"/>
    <property type="project" value="TreeGrafter"/>
</dbReference>